<dbReference type="Proteomes" id="UP001152797">
    <property type="component" value="Unassembled WGS sequence"/>
</dbReference>
<evidence type="ECO:0000313" key="3">
    <source>
        <dbReference type="EMBL" id="CAL4773761.1"/>
    </source>
</evidence>
<organism evidence="2">
    <name type="scientific">Cladocopium goreaui</name>
    <dbReference type="NCBI Taxonomy" id="2562237"/>
    <lineage>
        <taxon>Eukaryota</taxon>
        <taxon>Sar</taxon>
        <taxon>Alveolata</taxon>
        <taxon>Dinophyceae</taxon>
        <taxon>Suessiales</taxon>
        <taxon>Symbiodiniaceae</taxon>
        <taxon>Cladocopium</taxon>
    </lineage>
</organism>
<name>A0A9P1FR50_9DINO</name>
<evidence type="ECO:0000313" key="4">
    <source>
        <dbReference type="Proteomes" id="UP001152797"/>
    </source>
</evidence>
<sequence>MKVIKAQFGEAKRKAIESYALDERLKYDSQREFAILLHVLKSKGPTVPKAKTTPKPKASSVPSSKKAPSKAASTPKAKASGKGKAKA</sequence>
<proteinExistence type="predicted"/>
<reference evidence="2" key="1">
    <citation type="submission" date="2022-10" db="EMBL/GenBank/DDBJ databases">
        <authorList>
            <person name="Chen Y."/>
            <person name="Dougan E. K."/>
            <person name="Chan C."/>
            <person name="Rhodes N."/>
            <person name="Thang M."/>
        </authorList>
    </citation>
    <scope>NUCLEOTIDE SEQUENCE</scope>
</reference>
<dbReference type="EMBL" id="CAMXCT010001083">
    <property type="protein sequence ID" value="CAI3986449.1"/>
    <property type="molecule type" value="Genomic_DNA"/>
</dbReference>
<reference evidence="3 4" key="2">
    <citation type="submission" date="2024-05" db="EMBL/GenBank/DDBJ databases">
        <authorList>
            <person name="Chen Y."/>
            <person name="Shah S."/>
            <person name="Dougan E. K."/>
            <person name="Thang M."/>
            <person name="Chan C."/>
        </authorList>
    </citation>
    <scope>NUCLEOTIDE SEQUENCE [LARGE SCALE GENOMIC DNA]</scope>
</reference>
<dbReference type="EMBL" id="CAMXCT020001083">
    <property type="protein sequence ID" value="CAL1139824.1"/>
    <property type="molecule type" value="Genomic_DNA"/>
</dbReference>
<dbReference type="AlphaFoldDB" id="A0A9P1FR50"/>
<dbReference type="EMBL" id="CAMXCT030001083">
    <property type="protein sequence ID" value="CAL4773761.1"/>
    <property type="molecule type" value="Genomic_DNA"/>
</dbReference>
<evidence type="ECO:0000256" key="1">
    <source>
        <dbReference type="SAM" id="MobiDB-lite"/>
    </source>
</evidence>
<comment type="caution">
    <text evidence="2">The sequence shown here is derived from an EMBL/GenBank/DDBJ whole genome shotgun (WGS) entry which is preliminary data.</text>
</comment>
<feature type="region of interest" description="Disordered" evidence="1">
    <location>
        <begin position="44"/>
        <end position="87"/>
    </location>
</feature>
<keyword evidence="4" id="KW-1185">Reference proteome</keyword>
<protein>
    <submittedName>
        <fullName evidence="2">Uncharacterized protein</fullName>
    </submittedName>
</protein>
<feature type="compositionally biased region" description="Low complexity" evidence="1">
    <location>
        <begin position="45"/>
        <end position="78"/>
    </location>
</feature>
<evidence type="ECO:0000313" key="2">
    <source>
        <dbReference type="EMBL" id="CAI3986449.1"/>
    </source>
</evidence>
<gene>
    <name evidence="2" type="ORF">C1SCF055_LOCUS13802</name>
</gene>
<accession>A0A9P1FR50</accession>